<evidence type="ECO:0000313" key="2">
    <source>
        <dbReference type="EMBL" id="QBK90447.1"/>
    </source>
</evidence>
<keyword evidence="1" id="KW-0472">Membrane</keyword>
<protein>
    <submittedName>
        <fullName evidence="2">Uncharacterized protein</fullName>
    </submittedName>
</protein>
<sequence>MPTDEEWVVIVVSIILVVALIVYFAVLIWAKENRRWMFAPYVPPPLPNGYNVNGQVKELTPEQQENRRKMIEAAIRQNKGLEEQSTVDIPVTDSTIDLLTIQA</sequence>
<keyword evidence="1" id="KW-1133">Transmembrane helix</keyword>
<proteinExistence type="predicted"/>
<evidence type="ECO:0000256" key="1">
    <source>
        <dbReference type="SAM" id="Phobius"/>
    </source>
</evidence>
<organism evidence="2">
    <name type="scientific">Pithovirus LCPAC103</name>
    <dbReference type="NCBI Taxonomy" id="2506588"/>
    <lineage>
        <taxon>Viruses</taxon>
        <taxon>Pithoviruses</taxon>
    </lineage>
</organism>
<keyword evidence="1" id="KW-0812">Transmembrane</keyword>
<reference evidence="2" key="1">
    <citation type="journal article" date="2019" name="MBio">
        <title>Virus Genomes from Deep Sea Sediments Expand the Ocean Megavirome and Support Independent Origins of Viral Gigantism.</title>
        <authorList>
            <person name="Backstrom D."/>
            <person name="Yutin N."/>
            <person name="Jorgensen S.L."/>
            <person name="Dharamshi J."/>
            <person name="Homa F."/>
            <person name="Zaremba-Niedwiedzka K."/>
            <person name="Spang A."/>
            <person name="Wolf Y.I."/>
            <person name="Koonin E.V."/>
            <person name="Ettema T.J."/>
        </authorList>
    </citation>
    <scope>NUCLEOTIDE SEQUENCE</scope>
</reference>
<dbReference type="EMBL" id="MK500486">
    <property type="protein sequence ID" value="QBK90447.1"/>
    <property type="molecule type" value="Genomic_DNA"/>
</dbReference>
<feature type="transmembrane region" description="Helical" evidence="1">
    <location>
        <begin position="6"/>
        <end position="30"/>
    </location>
</feature>
<name>A0A481Z3N8_9VIRU</name>
<gene>
    <name evidence="2" type="ORF">LCPAC103_01280</name>
</gene>
<accession>A0A481Z3N8</accession>